<evidence type="ECO:0000313" key="1">
    <source>
        <dbReference type="EMBL" id="MCC8397300.1"/>
    </source>
</evidence>
<dbReference type="Proteomes" id="UP001431019">
    <property type="component" value="Unassembled WGS sequence"/>
</dbReference>
<accession>A0ABS8K577</accession>
<evidence type="ECO:0000313" key="2">
    <source>
        <dbReference type="Proteomes" id="UP001431019"/>
    </source>
</evidence>
<name>A0ABS8K577_9BURK</name>
<organism evidence="1 2">
    <name type="scientific">Paraburkholderia sejongensis</name>
    <dbReference type="NCBI Taxonomy" id="2886946"/>
    <lineage>
        <taxon>Bacteria</taxon>
        <taxon>Pseudomonadati</taxon>
        <taxon>Pseudomonadota</taxon>
        <taxon>Betaproteobacteria</taxon>
        <taxon>Burkholderiales</taxon>
        <taxon>Burkholderiaceae</taxon>
        <taxon>Paraburkholderia</taxon>
    </lineage>
</organism>
<reference evidence="1 2" key="1">
    <citation type="submission" date="2021-11" db="EMBL/GenBank/DDBJ databases">
        <authorList>
            <person name="Oh E.-T."/>
            <person name="Kim S.-B."/>
        </authorList>
    </citation>
    <scope>NUCLEOTIDE SEQUENCE [LARGE SCALE GENOMIC DNA]</scope>
    <source>
        <strain evidence="1 2">MMS20-SJTR3</strain>
    </source>
</reference>
<proteinExistence type="predicted"/>
<dbReference type="RefSeq" id="WP_230513558.1">
    <property type="nucleotide sequence ID" value="NZ_JAJITD010000026.1"/>
</dbReference>
<protein>
    <submittedName>
        <fullName evidence="1">Uncharacterized protein</fullName>
    </submittedName>
</protein>
<comment type="caution">
    <text evidence="1">The sequence shown here is derived from an EMBL/GenBank/DDBJ whole genome shotgun (WGS) entry which is preliminary data.</text>
</comment>
<gene>
    <name evidence="1" type="ORF">LJ656_32515</name>
</gene>
<sequence>MNHAFVKPVGYQQPVAVTSATGTGTGTGTGTIVAAIAGTRADSLACQQRLDVEGRTVGQVCSLLCKVLRGTELEPEWLVAANTLDDPDEATSGARMDRVWPADSVWNRVAVSVDIGRSEGWIVHVDWITRTEIPDVAGRGYAVMPLLRAKVFVADQAWQLARFIANAIDVA</sequence>
<keyword evidence="2" id="KW-1185">Reference proteome</keyword>
<dbReference type="EMBL" id="JAJITD010000026">
    <property type="protein sequence ID" value="MCC8397300.1"/>
    <property type="molecule type" value="Genomic_DNA"/>
</dbReference>